<name>A0A023B2H4_GRENI</name>
<accession>A0A023B2H4</accession>
<dbReference type="AlphaFoldDB" id="A0A023B2H4"/>
<protein>
    <submittedName>
        <fullName evidence="1">Uncharacterized protein</fullName>
    </submittedName>
</protein>
<sequence length="245" mass="28264">MDTPTRVHTGPVLGAPRQVVDMTYGTCLSHEWLKLIREEVGEIHAFELPDELAVELMDDDMKVDEAFNLVGIRASVKRWLQELDRDLFKKEARKRHLAFIGRHCIRRGGRLGDCYDGPKFLEYIHKAQDLLLIMKSDCQLLSYINNPFHYHRVSAGEPPRFTHVRMPSNLNYQLRSLDDLLTTEEYTDDGTISNTKEKSDNTLESDNTYLESDNTYLESDNTLESDNAYLESDNTLETNILMSDD</sequence>
<gene>
    <name evidence="1" type="ORF">GNI_121780</name>
</gene>
<proteinExistence type="predicted"/>
<evidence type="ECO:0000313" key="1">
    <source>
        <dbReference type="EMBL" id="EZG53502.1"/>
    </source>
</evidence>
<dbReference type="RefSeq" id="XP_011131869.1">
    <property type="nucleotide sequence ID" value="XM_011133567.1"/>
</dbReference>
<dbReference type="EMBL" id="AFNH02000908">
    <property type="protein sequence ID" value="EZG53502.1"/>
    <property type="molecule type" value="Genomic_DNA"/>
</dbReference>
<comment type="caution">
    <text evidence="1">The sequence shown here is derived from an EMBL/GenBank/DDBJ whole genome shotgun (WGS) entry which is preliminary data.</text>
</comment>
<reference evidence="1" key="1">
    <citation type="submission" date="2013-12" db="EMBL/GenBank/DDBJ databases">
        <authorList>
            <person name="Omoto C.K."/>
            <person name="Sibley D."/>
            <person name="Venepally P."/>
            <person name="Hadjithomas M."/>
            <person name="Karamycheva S."/>
            <person name="Brunk B."/>
            <person name="Roos D."/>
            <person name="Caler E."/>
            <person name="Lorenzi H."/>
        </authorList>
    </citation>
    <scope>NUCLEOTIDE SEQUENCE</scope>
</reference>
<feature type="non-terminal residue" evidence="1">
    <location>
        <position position="245"/>
    </location>
</feature>
<organism evidence="1 2">
    <name type="scientific">Gregarina niphandrodes</name>
    <name type="common">Septate eugregarine</name>
    <dbReference type="NCBI Taxonomy" id="110365"/>
    <lineage>
        <taxon>Eukaryota</taxon>
        <taxon>Sar</taxon>
        <taxon>Alveolata</taxon>
        <taxon>Apicomplexa</taxon>
        <taxon>Conoidasida</taxon>
        <taxon>Gregarinasina</taxon>
        <taxon>Eugregarinorida</taxon>
        <taxon>Gregarinidae</taxon>
        <taxon>Gregarina</taxon>
    </lineage>
</organism>
<evidence type="ECO:0000313" key="2">
    <source>
        <dbReference type="Proteomes" id="UP000019763"/>
    </source>
</evidence>
<keyword evidence="2" id="KW-1185">Reference proteome</keyword>
<dbReference type="VEuPathDB" id="CryptoDB:GNI_121780"/>
<dbReference type="GeneID" id="22914290"/>
<dbReference type="Proteomes" id="UP000019763">
    <property type="component" value="Unassembled WGS sequence"/>
</dbReference>